<accession>A0AAV0DYX9</accession>
<protein>
    <submittedName>
        <fullName evidence="2">Uncharacterized protein</fullName>
    </submittedName>
</protein>
<organism evidence="2 3">
    <name type="scientific">Cuscuta epithymum</name>
    <dbReference type="NCBI Taxonomy" id="186058"/>
    <lineage>
        <taxon>Eukaryota</taxon>
        <taxon>Viridiplantae</taxon>
        <taxon>Streptophyta</taxon>
        <taxon>Embryophyta</taxon>
        <taxon>Tracheophyta</taxon>
        <taxon>Spermatophyta</taxon>
        <taxon>Magnoliopsida</taxon>
        <taxon>eudicotyledons</taxon>
        <taxon>Gunneridae</taxon>
        <taxon>Pentapetalae</taxon>
        <taxon>asterids</taxon>
        <taxon>lamiids</taxon>
        <taxon>Solanales</taxon>
        <taxon>Convolvulaceae</taxon>
        <taxon>Cuscuteae</taxon>
        <taxon>Cuscuta</taxon>
        <taxon>Cuscuta subgen. Cuscuta</taxon>
    </lineage>
</organism>
<gene>
    <name evidence="2" type="ORF">CEPIT_LOCUS20075</name>
</gene>
<reference evidence="2" key="1">
    <citation type="submission" date="2022-07" db="EMBL/GenBank/DDBJ databases">
        <authorList>
            <person name="Macas J."/>
            <person name="Novak P."/>
            <person name="Neumann P."/>
        </authorList>
    </citation>
    <scope>NUCLEOTIDE SEQUENCE</scope>
</reference>
<feature type="region of interest" description="Disordered" evidence="1">
    <location>
        <begin position="52"/>
        <end position="130"/>
    </location>
</feature>
<dbReference type="EMBL" id="CAMAPF010000201">
    <property type="protein sequence ID" value="CAH9112837.1"/>
    <property type="molecule type" value="Genomic_DNA"/>
</dbReference>
<feature type="compositionally biased region" description="Low complexity" evidence="1">
    <location>
        <begin position="121"/>
        <end position="130"/>
    </location>
</feature>
<sequence length="130" mass="14309">MYPKPQGQNMSTEDMIQALTPNVSTMQQNMVQFQYENKSSIQNLENQMSQISSAVSRLEAKDSGKLPSQMEPNPRQQAHAVTLRSGKEPVIAKEKAKSHIDEEEDDELGACRERSTGGGTSNLNSTTGHS</sequence>
<feature type="compositionally biased region" description="Basic and acidic residues" evidence="1">
    <location>
        <begin position="85"/>
        <end position="100"/>
    </location>
</feature>
<evidence type="ECO:0000313" key="3">
    <source>
        <dbReference type="Proteomes" id="UP001152523"/>
    </source>
</evidence>
<name>A0AAV0DYX9_9ASTE</name>
<evidence type="ECO:0000256" key="1">
    <source>
        <dbReference type="SAM" id="MobiDB-lite"/>
    </source>
</evidence>
<dbReference type="AlphaFoldDB" id="A0AAV0DYX9"/>
<dbReference type="Proteomes" id="UP001152523">
    <property type="component" value="Unassembled WGS sequence"/>
</dbReference>
<proteinExistence type="predicted"/>
<keyword evidence="3" id="KW-1185">Reference proteome</keyword>
<comment type="caution">
    <text evidence="2">The sequence shown here is derived from an EMBL/GenBank/DDBJ whole genome shotgun (WGS) entry which is preliminary data.</text>
</comment>
<evidence type="ECO:0000313" key="2">
    <source>
        <dbReference type="EMBL" id="CAH9112837.1"/>
    </source>
</evidence>